<feature type="transmembrane region" description="Helical" evidence="5">
    <location>
        <begin position="99"/>
        <end position="117"/>
    </location>
</feature>
<feature type="transmembrane region" description="Helical" evidence="5">
    <location>
        <begin position="432"/>
        <end position="455"/>
    </location>
</feature>
<feature type="transmembrane region" description="Helical" evidence="5">
    <location>
        <begin position="58"/>
        <end position="87"/>
    </location>
</feature>
<comment type="subcellular location">
    <subcellularLocation>
        <location evidence="1">Membrane</location>
        <topology evidence="1">Multi-pass membrane protein</topology>
    </subcellularLocation>
</comment>
<evidence type="ECO:0000256" key="5">
    <source>
        <dbReference type="SAM" id="Phobius"/>
    </source>
</evidence>
<dbReference type="AlphaFoldDB" id="A0A2A2F7T6"/>
<feature type="transmembrane region" description="Helical" evidence="5">
    <location>
        <begin position="191"/>
        <end position="214"/>
    </location>
</feature>
<gene>
    <name evidence="6" type="ORF">CK501_09075</name>
</gene>
<comment type="caution">
    <text evidence="6">The sequence shown here is derived from an EMBL/GenBank/DDBJ whole genome shotgun (WGS) entry which is preliminary data.</text>
</comment>
<feature type="transmembrane region" description="Helical" evidence="5">
    <location>
        <begin position="287"/>
        <end position="304"/>
    </location>
</feature>
<feature type="transmembrane region" description="Helical" evidence="5">
    <location>
        <begin position="26"/>
        <end position="46"/>
    </location>
</feature>
<dbReference type="Proteomes" id="UP000218896">
    <property type="component" value="Unassembled WGS sequence"/>
</dbReference>
<keyword evidence="3 5" id="KW-1133">Transmembrane helix</keyword>
<evidence type="ECO:0000313" key="7">
    <source>
        <dbReference type="Proteomes" id="UP000218896"/>
    </source>
</evidence>
<accession>A0A2A2F7T6</accession>
<dbReference type="GO" id="GO:0005886">
    <property type="term" value="C:plasma membrane"/>
    <property type="evidence" value="ECO:0007669"/>
    <property type="project" value="TreeGrafter"/>
</dbReference>
<feature type="transmembrane region" description="Helical" evidence="5">
    <location>
        <begin position="392"/>
        <end position="411"/>
    </location>
</feature>
<feature type="transmembrane region" description="Helical" evidence="5">
    <location>
        <begin position="316"/>
        <end position="334"/>
    </location>
</feature>
<feature type="transmembrane region" description="Helical" evidence="5">
    <location>
        <begin position="355"/>
        <end position="380"/>
    </location>
</feature>
<dbReference type="NCBIfam" id="TIGR00785">
    <property type="entry name" value="dass"/>
    <property type="match status" value="1"/>
</dbReference>
<feature type="transmembrane region" description="Helical" evidence="5">
    <location>
        <begin position="234"/>
        <end position="256"/>
    </location>
</feature>
<keyword evidence="2 5" id="KW-0812">Transmembrane</keyword>
<dbReference type="PANTHER" id="PTHR10283">
    <property type="entry name" value="SOLUTE CARRIER FAMILY 13 MEMBER"/>
    <property type="match status" value="1"/>
</dbReference>
<dbReference type="Pfam" id="PF00939">
    <property type="entry name" value="Na_sulph_symp"/>
    <property type="match status" value="1"/>
</dbReference>
<dbReference type="PANTHER" id="PTHR10283:SF82">
    <property type="entry name" value="SOLUTE CARRIER FAMILY 13 MEMBER 2"/>
    <property type="match status" value="1"/>
</dbReference>
<feature type="transmembrane region" description="Helical" evidence="5">
    <location>
        <begin position="475"/>
        <end position="502"/>
    </location>
</feature>
<proteinExistence type="predicted"/>
<protein>
    <submittedName>
        <fullName evidence="6">Anion transporter</fullName>
    </submittedName>
</protein>
<evidence type="ECO:0000256" key="1">
    <source>
        <dbReference type="ARBA" id="ARBA00004141"/>
    </source>
</evidence>
<dbReference type="CDD" id="cd01115">
    <property type="entry name" value="SLC13_permease"/>
    <property type="match status" value="1"/>
</dbReference>
<evidence type="ECO:0000256" key="4">
    <source>
        <dbReference type="ARBA" id="ARBA00023136"/>
    </source>
</evidence>
<reference evidence="6 7" key="1">
    <citation type="submission" date="2017-08" db="EMBL/GenBank/DDBJ databases">
        <title>Halovibrio sewagensis sp. nov., isolated from wastewater of high salinity.</title>
        <authorList>
            <person name="Dong X."/>
            <person name="Zhang G."/>
        </authorList>
    </citation>
    <scope>NUCLEOTIDE SEQUENCE [LARGE SCALE GENOMIC DNA]</scope>
    <source>
        <strain evidence="6 7">YL5-2</strain>
    </source>
</reference>
<keyword evidence="4 5" id="KW-0472">Membrane</keyword>
<keyword evidence="7" id="KW-1185">Reference proteome</keyword>
<feature type="transmembrane region" description="Helical" evidence="5">
    <location>
        <begin position="155"/>
        <end position="179"/>
    </location>
</feature>
<name>A0A2A2F7T6_9GAMM</name>
<dbReference type="GO" id="GO:0008514">
    <property type="term" value="F:organic anion transmembrane transporter activity"/>
    <property type="evidence" value="ECO:0007669"/>
    <property type="project" value="UniProtKB-ARBA"/>
</dbReference>
<evidence type="ECO:0000256" key="3">
    <source>
        <dbReference type="ARBA" id="ARBA00022989"/>
    </source>
</evidence>
<dbReference type="InterPro" id="IPR001898">
    <property type="entry name" value="SLC13A/DASS"/>
</dbReference>
<organism evidence="6 7">
    <name type="scientific">Halovibrio salipaludis</name>
    <dbReference type="NCBI Taxonomy" id="2032626"/>
    <lineage>
        <taxon>Bacteria</taxon>
        <taxon>Pseudomonadati</taxon>
        <taxon>Pseudomonadota</taxon>
        <taxon>Gammaproteobacteria</taxon>
        <taxon>Oceanospirillales</taxon>
        <taxon>Halomonadaceae</taxon>
        <taxon>Halovibrio</taxon>
    </lineage>
</organism>
<evidence type="ECO:0000313" key="6">
    <source>
        <dbReference type="EMBL" id="PAU80784.1"/>
    </source>
</evidence>
<evidence type="ECO:0000256" key="2">
    <source>
        <dbReference type="ARBA" id="ARBA00022692"/>
    </source>
</evidence>
<dbReference type="EMBL" id="NSKD01000003">
    <property type="protein sequence ID" value="PAU80784.1"/>
    <property type="molecule type" value="Genomic_DNA"/>
</dbReference>
<sequence>MKHWFSRSETALTSTEPTLLARLSHWRLQLGFVLGPLVFAGLLIAGPPDSMDMASWRVLALTLLMAIWWVTEALPIAVTALLPVALIPLMNVAPIDQAAASYANPLVFLFLGGFLLAEGIQRWNLHRRLALLVLSLSGTRPDRVVGGFMTATALLSMWVSNTATAALMLPIGLSVLTLVEESDQEHNHQSLNVALLLGIAMGANIGGMATLIGTPPNALLAGYLRDSHDLDITFLSWMAVALPLALTLLATAWWLLTRKLYQPGHTPIDGLESLLDRERHSLGPMTFPQAMVAVVFLLVALAWLTRPLLDSLFQSLQLTDAGIAITGALLLFLIPSDWRRPSFLLSWEQARNLPWGVLILVGGGLALGSAIESSGLAAAAAELLSGMADWPLLLLMLAVAALIMTLSHVTSNTATAATMLPLTASFALAQDLSLIHLTVPVAMAASCAFMLPVATPPNAIIFSSERISVGQMAHAGAWLSGITLLLIALWVWLVAAPVLGWVTGY</sequence>
<dbReference type="OrthoDB" id="9766267at2"/>
<dbReference type="GO" id="GO:1905039">
    <property type="term" value="P:carboxylic acid transmembrane transport"/>
    <property type="evidence" value="ECO:0007669"/>
    <property type="project" value="UniProtKB-ARBA"/>
</dbReference>